<evidence type="ECO:0000313" key="4">
    <source>
        <dbReference type="Proteomes" id="UP000265808"/>
    </source>
</evidence>
<dbReference type="EMBL" id="QSHL01000011">
    <property type="protein sequence ID" value="RHC04164.1"/>
    <property type="molecule type" value="Genomic_DNA"/>
</dbReference>
<accession>A0A414KFL5</accession>
<sequence>MKRQGRVFMWLDNASDIDILFYEPYARIIADIAKNEQYNPLTVGVFGLWGAGKSTLLKLIGEKLKSQDGIICVTINAWMFESYDDAKTAIMEALLQELKEEVPVEETKKKLGKLIKGVDWFKLGTKAISTLAPVVASVATGNPLPMLLNVTGSAEEIGNTVKNAANSIQSLKDEYWKEEDASNDESTINNIRKFREEFSDALKSDDIKNVVVMIDDLDRCRPERIIEILEVIKLFLSVDRTTFIIAADENVIKYSIREKYPPMNGFDVELDKEYIEKIIQLPIYIPELSAKDIQNYLLLLVTQSYLEQESFKHLIDKIFEEKRTISGDVITLEEINKSIGELGLNWQDGGQTAFNETAKIIDEIREIVASTLKGNPRQAKRFLNTFITKRQLAKIYYGDEIDISILAKLLVLQKLDNDLFIQLNEWNKEFDTENKEFKEIRTKVMEGKVDAQNPWNTSQIKKWLECKPVELEKYRLEKYFYLTRENLKRSSIDESGFSKNTKEILERIGRAKSGQMVAIIKDMEKLRAEEIADTFKVVVSKIEKGEMKFFVVRDLFLNFDAYKGKIVDAIGKSTVPIKAGDMAALRTMYNSDTGNMNTVLETMVKRGTLTDEQITEIKEQRKS</sequence>
<dbReference type="Pfam" id="PF07693">
    <property type="entry name" value="KAP_NTPase"/>
    <property type="match status" value="1"/>
</dbReference>
<organism evidence="3 5">
    <name type="scientific">Blautia obeum</name>
    <dbReference type="NCBI Taxonomy" id="40520"/>
    <lineage>
        <taxon>Bacteria</taxon>
        <taxon>Bacillati</taxon>
        <taxon>Bacillota</taxon>
        <taxon>Clostridia</taxon>
        <taxon>Lachnospirales</taxon>
        <taxon>Lachnospiraceae</taxon>
        <taxon>Blautia</taxon>
    </lineage>
</organism>
<evidence type="ECO:0000313" key="5">
    <source>
        <dbReference type="Proteomes" id="UP000283928"/>
    </source>
</evidence>
<dbReference type="PANTHER" id="PTHR22674:SF6">
    <property type="entry name" value="NTPASE KAP FAMILY P-LOOP DOMAIN-CONTAINING PROTEIN 1"/>
    <property type="match status" value="1"/>
</dbReference>
<evidence type="ECO:0000313" key="2">
    <source>
        <dbReference type="EMBL" id="RHC04164.1"/>
    </source>
</evidence>
<dbReference type="InterPro" id="IPR001660">
    <property type="entry name" value="SAM"/>
</dbReference>
<name>A0A414KFL5_9FIRM</name>
<reference evidence="4 5" key="1">
    <citation type="submission" date="2018-08" db="EMBL/GenBank/DDBJ databases">
        <title>A genome reference for cultivated species of the human gut microbiota.</title>
        <authorList>
            <person name="Zou Y."/>
            <person name="Xue W."/>
            <person name="Luo G."/>
        </authorList>
    </citation>
    <scope>NUCLEOTIDE SEQUENCE [LARGE SCALE GENOMIC DNA]</scope>
    <source>
        <strain evidence="3 5">AM27-32LB</strain>
        <strain evidence="2 4">AM37-4AC</strain>
    </source>
</reference>
<dbReference type="InterPro" id="IPR011646">
    <property type="entry name" value="KAP_P-loop"/>
</dbReference>
<evidence type="ECO:0000313" key="3">
    <source>
        <dbReference type="EMBL" id="RHE74884.1"/>
    </source>
</evidence>
<dbReference type="SUPFAM" id="SSF52540">
    <property type="entry name" value="P-loop containing nucleoside triphosphate hydrolases"/>
    <property type="match status" value="1"/>
</dbReference>
<gene>
    <name evidence="3" type="ORF">DW723_09250</name>
    <name evidence="2" type="ORF">DW859_13495</name>
</gene>
<dbReference type="InterPro" id="IPR027417">
    <property type="entry name" value="P-loop_NTPase"/>
</dbReference>
<feature type="domain" description="SAM" evidence="1">
    <location>
        <begin position="455"/>
        <end position="529"/>
    </location>
</feature>
<dbReference type="EMBL" id="QSKO01000011">
    <property type="protein sequence ID" value="RHE74884.1"/>
    <property type="molecule type" value="Genomic_DNA"/>
</dbReference>
<dbReference type="PANTHER" id="PTHR22674">
    <property type="entry name" value="NTPASE, KAP FAMILY P-LOOP DOMAIN-CONTAINING 1"/>
    <property type="match status" value="1"/>
</dbReference>
<dbReference type="Gene3D" id="3.40.50.300">
    <property type="entry name" value="P-loop containing nucleotide triphosphate hydrolases"/>
    <property type="match status" value="1"/>
</dbReference>
<proteinExistence type="predicted"/>
<comment type="caution">
    <text evidence="3">The sequence shown here is derived from an EMBL/GenBank/DDBJ whole genome shotgun (WGS) entry which is preliminary data.</text>
</comment>
<protein>
    <recommendedName>
        <fullName evidence="1">SAM domain-containing protein</fullName>
    </recommendedName>
</protein>
<dbReference type="InterPro" id="IPR052754">
    <property type="entry name" value="NTPase_KAP_P-loop"/>
</dbReference>
<dbReference type="Proteomes" id="UP000283928">
    <property type="component" value="Unassembled WGS sequence"/>
</dbReference>
<dbReference type="Proteomes" id="UP000265808">
    <property type="component" value="Unassembled WGS sequence"/>
</dbReference>
<dbReference type="PROSITE" id="PS50105">
    <property type="entry name" value="SAM_DOMAIN"/>
    <property type="match status" value="1"/>
</dbReference>
<evidence type="ECO:0000259" key="1">
    <source>
        <dbReference type="PROSITE" id="PS50105"/>
    </source>
</evidence>
<dbReference type="AlphaFoldDB" id="A0A414KFL5"/>